<dbReference type="GO" id="GO:0016787">
    <property type="term" value="F:hydrolase activity"/>
    <property type="evidence" value="ECO:0007669"/>
    <property type="project" value="UniProtKB-KW"/>
</dbReference>
<dbReference type="Gene3D" id="3.40.50.1820">
    <property type="entry name" value="alpha/beta hydrolase"/>
    <property type="match status" value="1"/>
</dbReference>
<keyword evidence="4" id="KW-1185">Reference proteome</keyword>
<dbReference type="InterPro" id="IPR029058">
    <property type="entry name" value="AB_hydrolase_fold"/>
</dbReference>
<dbReference type="PANTHER" id="PTHR46438:SF11">
    <property type="entry name" value="LIPASE-RELATED"/>
    <property type="match status" value="1"/>
</dbReference>
<dbReference type="RefSeq" id="WP_147064802.1">
    <property type="nucleotide sequence ID" value="NZ_BJYX01000005.1"/>
</dbReference>
<dbReference type="OrthoDB" id="9770427at2"/>
<evidence type="ECO:0000313" key="3">
    <source>
        <dbReference type="EMBL" id="GEO29596.1"/>
    </source>
</evidence>
<feature type="compositionally biased region" description="Low complexity" evidence="1">
    <location>
        <begin position="314"/>
        <end position="324"/>
    </location>
</feature>
<comment type="caution">
    <text evidence="3">The sequence shown here is derived from an EMBL/GenBank/DDBJ whole genome shotgun (WGS) entry which is preliminary data.</text>
</comment>
<reference evidence="3 4" key="1">
    <citation type="submission" date="2019-07" db="EMBL/GenBank/DDBJ databases">
        <title>Whole genome shotgun sequence of Terrabacter aerolatus NBRC 106305.</title>
        <authorList>
            <person name="Hosoyama A."/>
            <person name="Uohara A."/>
            <person name="Ohji S."/>
            <person name="Ichikawa N."/>
        </authorList>
    </citation>
    <scope>NUCLEOTIDE SEQUENCE [LARGE SCALE GENOMIC DNA]</scope>
    <source>
        <strain evidence="3 4">NBRC 106305</strain>
    </source>
</reference>
<gene>
    <name evidence="3" type="ORF">TAE01_14060</name>
</gene>
<name>A0A512CZE0_9MICO</name>
<dbReference type="PANTHER" id="PTHR46438">
    <property type="entry name" value="ALPHA/BETA-HYDROLASES SUPERFAMILY PROTEIN"/>
    <property type="match status" value="1"/>
</dbReference>
<evidence type="ECO:0000259" key="2">
    <source>
        <dbReference type="Pfam" id="PF00561"/>
    </source>
</evidence>
<feature type="region of interest" description="Disordered" evidence="1">
    <location>
        <begin position="302"/>
        <end position="324"/>
    </location>
</feature>
<dbReference type="SUPFAM" id="SSF53474">
    <property type="entry name" value="alpha/beta-Hydrolases"/>
    <property type="match status" value="1"/>
</dbReference>
<dbReference type="AlphaFoldDB" id="A0A512CZE0"/>
<dbReference type="Pfam" id="PF00561">
    <property type="entry name" value="Abhydrolase_1"/>
    <property type="match status" value="1"/>
</dbReference>
<evidence type="ECO:0000313" key="4">
    <source>
        <dbReference type="Proteomes" id="UP000321534"/>
    </source>
</evidence>
<organism evidence="3 4">
    <name type="scientific">Terrabacter aerolatus</name>
    <dbReference type="NCBI Taxonomy" id="422442"/>
    <lineage>
        <taxon>Bacteria</taxon>
        <taxon>Bacillati</taxon>
        <taxon>Actinomycetota</taxon>
        <taxon>Actinomycetes</taxon>
        <taxon>Micrococcales</taxon>
        <taxon>Intrasporangiaceae</taxon>
        <taxon>Terrabacter</taxon>
    </lineage>
</organism>
<dbReference type="InterPro" id="IPR000073">
    <property type="entry name" value="AB_hydrolase_1"/>
</dbReference>
<evidence type="ECO:0000256" key="1">
    <source>
        <dbReference type="SAM" id="MobiDB-lite"/>
    </source>
</evidence>
<protein>
    <submittedName>
        <fullName evidence="3">Alpha/beta hydrolase</fullName>
    </submittedName>
</protein>
<feature type="domain" description="AB hydrolase-1" evidence="2">
    <location>
        <begin position="43"/>
        <end position="294"/>
    </location>
</feature>
<keyword evidence="3" id="KW-0378">Hydrolase</keyword>
<accession>A0A512CZE0</accession>
<dbReference type="Proteomes" id="UP000321534">
    <property type="component" value="Unassembled WGS sequence"/>
</dbReference>
<dbReference type="PRINTS" id="PR00111">
    <property type="entry name" value="ABHYDROLASE"/>
</dbReference>
<proteinExistence type="predicted"/>
<sequence length="324" mass="34623">MTSLPSTRPVALASPWGGVDRTVDLDGPVHWVDFGGPEASSAPPVVLVHGLGGSHLNWVGIAPALAEHRRVVALDLPGFGLTPALGRDTSVNHNAALLSRFVHEVVGEPVVLVGNSMGGMVSLLLADRRPEQVVGLALVDPALPNPGARPDPQVAATFALYAVPRVGELVLTRYNSRFSDRQRVLGTVALCFADPSRADRDVVEAGIELAAWRRSLPDPESEFLGAARSLLRVLRGRREYDRIMRDLRAPVLLIHGTRDRLVPVSAARRAARLNPTWRTAYLDGMGHTPQLEAPEDVLGHLQPWLDSLDGPGTSDSADAADAAG</sequence>
<dbReference type="EMBL" id="BJYX01000005">
    <property type="protein sequence ID" value="GEO29596.1"/>
    <property type="molecule type" value="Genomic_DNA"/>
</dbReference>